<dbReference type="STRING" id="487316.BEN76_04050"/>
<gene>
    <name evidence="2" type="ORF">BEN76_04050</name>
</gene>
<keyword evidence="1" id="KW-1133">Transmembrane helix</keyword>
<organism evidence="2 3">
    <name type="scientific">Acinetobacter soli</name>
    <dbReference type="NCBI Taxonomy" id="487316"/>
    <lineage>
        <taxon>Bacteria</taxon>
        <taxon>Pseudomonadati</taxon>
        <taxon>Pseudomonadota</taxon>
        <taxon>Gammaproteobacteria</taxon>
        <taxon>Moraxellales</taxon>
        <taxon>Moraxellaceae</taxon>
        <taxon>Acinetobacter</taxon>
    </lineage>
</organism>
<reference evidence="2 3" key="1">
    <citation type="submission" date="2016-08" db="EMBL/GenBank/DDBJ databases">
        <title>Complete genome sequence of Acinetobacter baylyi strain GFJ2.</title>
        <authorList>
            <person name="Tabata M."/>
            <person name="Kuboki S."/>
            <person name="Gibu N."/>
            <person name="Kinouchi Y."/>
            <person name="Vangnai A."/>
            <person name="Kasai D."/>
            <person name="Fukuda M."/>
        </authorList>
    </citation>
    <scope>NUCLEOTIDE SEQUENCE [LARGE SCALE GENOMIC DNA]</scope>
    <source>
        <strain evidence="2 3">GFJ2</strain>
    </source>
</reference>
<dbReference type="KEGG" id="asol:BEN76_04050"/>
<keyword evidence="1" id="KW-0812">Transmembrane</keyword>
<evidence type="ECO:0000313" key="2">
    <source>
        <dbReference type="EMBL" id="APV35233.1"/>
    </source>
</evidence>
<accession>A0A1P8EG89</accession>
<feature type="transmembrane region" description="Helical" evidence="1">
    <location>
        <begin position="52"/>
        <end position="72"/>
    </location>
</feature>
<proteinExistence type="predicted"/>
<evidence type="ECO:0000256" key="1">
    <source>
        <dbReference type="SAM" id="Phobius"/>
    </source>
</evidence>
<dbReference type="Proteomes" id="UP000185674">
    <property type="component" value="Chromosome"/>
</dbReference>
<dbReference type="AlphaFoldDB" id="A0A1P8EG89"/>
<evidence type="ECO:0000313" key="3">
    <source>
        <dbReference type="Proteomes" id="UP000185674"/>
    </source>
</evidence>
<name>A0A1P8EG89_9GAMM</name>
<sequence length="73" mass="9209">MHNFNPVSMKNQREDYFNRHRTRMFLERNEFMRRAESAEFELRFQRQKYRTMFFTLVTIILALAWSLTYVVFF</sequence>
<protein>
    <submittedName>
        <fullName evidence="2">Uncharacterized protein</fullName>
    </submittedName>
</protein>
<dbReference type="EMBL" id="CP016896">
    <property type="protein sequence ID" value="APV35233.1"/>
    <property type="molecule type" value="Genomic_DNA"/>
</dbReference>
<keyword evidence="1" id="KW-0472">Membrane</keyword>